<reference evidence="11" key="1">
    <citation type="submission" date="2017-09" db="EMBL/GenBank/DDBJ databases">
        <title>Depth-based differentiation of microbial function through sediment-hosted aquifers and enrichment of novel symbionts in the deep terrestrial subsurface.</title>
        <authorList>
            <person name="Probst A.J."/>
            <person name="Ladd B."/>
            <person name="Jarett J.K."/>
            <person name="Geller-Mcgrath D.E."/>
            <person name="Sieber C.M.K."/>
            <person name="Emerson J.B."/>
            <person name="Anantharaman K."/>
            <person name="Thomas B.C."/>
            <person name="Malmstrom R."/>
            <person name="Stieglmeier M."/>
            <person name="Klingl A."/>
            <person name="Woyke T."/>
            <person name="Ryan C.M."/>
            <person name="Banfield J.F."/>
        </authorList>
    </citation>
    <scope>NUCLEOTIDE SEQUENCE [LARGE SCALE GENOMIC DNA]</scope>
</reference>
<dbReference type="GO" id="GO:0005886">
    <property type="term" value="C:plasma membrane"/>
    <property type="evidence" value="ECO:0007669"/>
    <property type="project" value="UniProtKB-SubCell"/>
</dbReference>
<keyword evidence="8 9" id="KW-0472">Membrane</keyword>
<evidence type="ECO:0000256" key="9">
    <source>
        <dbReference type="HAMAP-Rule" id="MF_00422"/>
    </source>
</evidence>
<comment type="similarity">
    <text evidence="9">Belongs to the SecE/SEC61-gamma family.</text>
</comment>
<evidence type="ECO:0000256" key="2">
    <source>
        <dbReference type="ARBA" id="ARBA00022448"/>
    </source>
</evidence>
<protein>
    <recommendedName>
        <fullName evidence="9">Protein translocase subunit SecE</fullName>
    </recommendedName>
</protein>
<evidence type="ECO:0000313" key="11">
    <source>
        <dbReference type="Proteomes" id="UP000229631"/>
    </source>
</evidence>
<dbReference type="Pfam" id="PF00584">
    <property type="entry name" value="SecE"/>
    <property type="match status" value="1"/>
</dbReference>
<evidence type="ECO:0000256" key="4">
    <source>
        <dbReference type="ARBA" id="ARBA00022692"/>
    </source>
</evidence>
<evidence type="ECO:0000256" key="6">
    <source>
        <dbReference type="ARBA" id="ARBA00022989"/>
    </source>
</evidence>
<dbReference type="PROSITE" id="PS01067">
    <property type="entry name" value="SECE_SEC61G"/>
    <property type="match status" value="1"/>
</dbReference>
<organism evidence="10 11">
    <name type="scientific">Candidatus Shapirobacteria bacterium CG03_land_8_20_14_0_80_39_12</name>
    <dbReference type="NCBI Taxonomy" id="1974879"/>
    <lineage>
        <taxon>Bacteria</taxon>
        <taxon>Candidatus Shapironibacteriota</taxon>
    </lineage>
</organism>
<dbReference type="GO" id="GO:0006605">
    <property type="term" value="P:protein targeting"/>
    <property type="evidence" value="ECO:0007669"/>
    <property type="project" value="UniProtKB-UniRule"/>
</dbReference>
<evidence type="ECO:0000313" key="10">
    <source>
        <dbReference type="EMBL" id="PIV00345.1"/>
    </source>
</evidence>
<evidence type="ECO:0000256" key="3">
    <source>
        <dbReference type="ARBA" id="ARBA00022475"/>
    </source>
</evidence>
<proteinExistence type="inferred from homology"/>
<gene>
    <name evidence="9" type="primary">secE</name>
    <name evidence="10" type="ORF">COS54_03265</name>
</gene>
<comment type="subcellular location">
    <subcellularLocation>
        <location evidence="9">Cell membrane</location>
        <topology evidence="9">Single-pass membrane protein</topology>
    </subcellularLocation>
    <subcellularLocation>
        <location evidence="1">Membrane</location>
    </subcellularLocation>
</comment>
<comment type="function">
    <text evidence="9">Essential subunit of the Sec protein translocation channel SecYEG. Clamps together the 2 halves of SecY. May contact the channel plug during translocation.</text>
</comment>
<comment type="subunit">
    <text evidence="9">Component of the Sec protein translocase complex. Heterotrimer consisting of SecY, SecE and SecG subunits. The heterotrimers can form oligomers, although 1 heterotrimer is thought to be able to translocate proteins. Interacts with the ribosome. Interacts with SecDF, and other proteins may be involved. Interacts with SecA.</text>
</comment>
<accession>A0A2M7BB69</accession>
<dbReference type="GO" id="GO:0009306">
    <property type="term" value="P:protein secretion"/>
    <property type="evidence" value="ECO:0007669"/>
    <property type="project" value="UniProtKB-UniRule"/>
</dbReference>
<keyword evidence="5 9" id="KW-0653">Protein transport</keyword>
<dbReference type="InterPro" id="IPR038379">
    <property type="entry name" value="SecE_sf"/>
</dbReference>
<name>A0A2M7BB69_9BACT</name>
<comment type="caution">
    <text evidence="10">The sequence shown here is derived from an EMBL/GenBank/DDBJ whole genome shotgun (WGS) entry which is preliminary data.</text>
</comment>
<dbReference type="NCBIfam" id="TIGR00964">
    <property type="entry name" value="secE_bact"/>
    <property type="match status" value="1"/>
</dbReference>
<dbReference type="GO" id="GO:0065002">
    <property type="term" value="P:intracellular protein transmembrane transport"/>
    <property type="evidence" value="ECO:0007669"/>
    <property type="project" value="UniProtKB-UniRule"/>
</dbReference>
<dbReference type="InterPro" id="IPR005807">
    <property type="entry name" value="SecE_bac"/>
</dbReference>
<evidence type="ECO:0000256" key="7">
    <source>
        <dbReference type="ARBA" id="ARBA00023010"/>
    </source>
</evidence>
<dbReference type="Gene3D" id="1.20.5.1030">
    <property type="entry name" value="Preprotein translocase secy subunit"/>
    <property type="match status" value="1"/>
</dbReference>
<dbReference type="GO" id="GO:0008320">
    <property type="term" value="F:protein transmembrane transporter activity"/>
    <property type="evidence" value="ECO:0007669"/>
    <property type="project" value="UniProtKB-UniRule"/>
</dbReference>
<keyword evidence="2 9" id="KW-0813">Transport</keyword>
<evidence type="ECO:0000256" key="1">
    <source>
        <dbReference type="ARBA" id="ARBA00004370"/>
    </source>
</evidence>
<dbReference type="PANTHER" id="PTHR33910:SF1">
    <property type="entry name" value="PROTEIN TRANSLOCASE SUBUNIT SECE"/>
    <property type="match status" value="1"/>
</dbReference>
<keyword evidence="6 9" id="KW-1133">Transmembrane helix</keyword>
<keyword evidence="4 9" id="KW-0812">Transmembrane</keyword>
<evidence type="ECO:0000256" key="8">
    <source>
        <dbReference type="ARBA" id="ARBA00023136"/>
    </source>
</evidence>
<feature type="transmembrane region" description="Helical" evidence="9">
    <location>
        <begin position="31"/>
        <end position="56"/>
    </location>
</feature>
<dbReference type="InterPro" id="IPR001901">
    <property type="entry name" value="Translocase_SecE/Sec61-g"/>
</dbReference>
<dbReference type="GO" id="GO:0043952">
    <property type="term" value="P:protein transport by the Sec complex"/>
    <property type="evidence" value="ECO:0007669"/>
    <property type="project" value="UniProtKB-UniRule"/>
</dbReference>
<sequence>MLFMPQLNPVKFFGEVKAELLKVTWPSKNEVIRLTAIVIIISLIVGAFLGGLDFIFTKSIEFILKK</sequence>
<dbReference type="EMBL" id="PEVC01000056">
    <property type="protein sequence ID" value="PIV00345.1"/>
    <property type="molecule type" value="Genomic_DNA"/>
</dbReference>
<keyword evidence="7 9" id="KW-0811">Translocation</keyword>
<dbReference type="AlphaFoldDB" id="A0A2M7BB69"/>
<keyword evidence="3 9" id="KW-1003">Cell membrane</keyword>
<dbReference type="Proteomes" id="UP000229631">
    <property type="component" value="Unassembled WGS sequence"/>
</dbReference>
<dbReference type="HAMAP" id="MF_00422">
    <property type="entry name" value="SecE"/>
    <property type="match status" value="1"/>
</dbReference>
<dbReference type="PANTHER" id="PTHR33910">
    <property type="entry name" value="PROTEIN TRANSLOCASE SUBUNIT SECE"/>
    <property type="match status" value="1"/>
</dbReference>
<evidence type="ECO:0000256" key="5">
    <source>
        <dbReference type="ARBA" id="ARBA00022927"/>
    </source>
</evidence>